<evidence type="ECO:0000313" key="3">
    <source>
        <dbReference type="Proteomes" id="UP001589906"/>
    </source>
</evidence>
<evidence type="ECO:0008006" key="4">
    <source>
        <dbReference type="Google" id="ProtNLM"/>
    </source>
</evidence>
<accession>A0ABV6R4C1</accession>
<proteinExistence type="predicted"/>
<dbReference type="Proteomes" id="UP001589906">
    <property type="component" value="Unassembled WGS sequence"/>
</dbReference>
<feature type="transmembrane region" description="Helical" evidence="1">
    <location>
        <begin position="70"/>
        <end position="95"/>
    </location>
</feature>
<organism evidence="2 3">
    <name type="scientific">Brevundimonas balnearis</name>
    <dbReference type="NCBI Taxonomy" id="1572858"/>
    <lineage>
        <taxon>Bacteria</taxon>
        <taxon>Pseudomonadati</taxon>
        <taxon>Pseudomonadota</taxon>
        <taxon>Alphaproteobacteria</taxon>
        <taxon>Caulobacterales</taxon>
        <taxon>Caulobacteraceae</taxon>
        <taxon>Brevundimonas</taxon>
    </lineage>
</organism>
<dbReference type="EMBL" id="JBHLSW010000007">
    <property type="protein sequence ID" value="MFC0634469.1"/>
    <property type="molecule type" value="Genomic_DNA"/>
</dbReference>
<name>A0ABV6R4C1_9CAUL</name>
<feature type="transmembrane region" description="Helical" evidence="1">
    <location>
        <begin position="155"/>
        <end position="185"/>
    </location>
</feature>
<keyword evidence="1" id="KW-0812">Transmembrane</keyword>
<comment type="caution">
    <text evidence="2">The sequence shown here is derived from an EMBL/GenBank/DDBJ whole genome shotgun (WGS) entry which is preliminary data.</text>
</comment>
<sequence>MTFSATDAAFEGFRLTRRKPLAVLLWGLVYVLMILAVFGLIGGPIISFFAEMQRLQGAAEPSMEALQALLPIYGAFAAVLPVVFVFSAVLNAAVTRAVVRPKESAFGYLRLGMDEVRVLGVSLVLGIVFGFVSLVGWSIVGFVAGMAAVTEQGLLVLAAVLLGLAMVAGLIWLAVRFSLAIPIVVAERRFAVFDSFAMTKGRFWPLLGMAIIAFVLATIVGLLGGIVFLPVTLMTGGMEQLAQFEGAPLQEVITAAAPALIAYAVVNGVLSALQLAIMYAPFSAAYRDIKAG</sequence>
<keyword evidence="1" id="KW-0472">Membrane</keyword>
<dbReference type="RefSeq" id="WP_376836514.1">
    <property type="nucleotide sequence ID" value="NZ_JBHLSW010000007.1"/>
</dbReference>
<evidence type="ECO:0000256" key="1">
    <source>
        <dbReference type="SAM" id="Phobius"/>
    </source>
</evidence>
<feature type="transmembrane region" description="Helical" evidence="1">
    <location>
        <begin position="116"/>
        <end position="149"/>
    </location>
</feature>
<feature type="transmembrane region" description="Helical" evidence="1">
    <location>
        <begin position="206"/>
        <end position="233"/>
    </location>
</feature>
<feature type="transmembrane region" description="Helical" evidence="1">
    <location>
        <begin position="253"/>
        <end position="280"/>
    </location>
</feature>
<gene>
    <name evidence="2" type="ORF">ACFFGE_11360</name>
</gene>
<reference evidence="2 3" key="1">
    <citation type="submission" date="2024-09" db="EMBL/GenBank/DDBJ databases">
        <authorList>
            <person name="Sun Q."/>
            <person name="Mori K."/>
        </authorList>
    </citation>
    <scope>NUCLEOTIDE SEQUENCE [LARGE SCALE GENOMIC DNA]</scope>
    <source>
        <strain evidence="2 3">NCAIM B.02621</strain>
    </source>
</reference>
<feature type="transmembrane region" description="Helical" evidence="1">
    <location>
        <begin position="21"/>
        <end position="50"/>
    </location>
</feature>
<keyword evidence="1" id="KW-1133">Transmembrane helix</keyword>
<keyword evidence="3" id="KW-1185">Reference proteome</keyword>
<evidence type="ECO:0000313" key="2">
    <source>
        <dbReference type="EMBL" id="MFC0634469.1"/>
    </source>
</evidence>
<protein>
    <recommendedName>
        <fullName evidence="4">Glycerophosphoryl diester phosphodiesterase membrane domain-containing protein</fullName>
    </recommendedName>
</protein>